<feature type="region of interest" description="Disordered" evidence="1">
    <location>
        <begin position="1"/>
        <end position="38"/>
    </location>
</feature>
<accession>A0A2G9GMU1</accession>
<proteinExistence type="predicted"/>
<gene>
    <name evidence="2" type="ORF">CDL12_20859</name>
</gene>
<dbReference type="EMBL" id="NKXS01004369">
    <property type="protein sequence ID" value="PIN06586.1"/>
    <property type="molecule type" value="Genomic_DNA"/>
</dbReference>
<comment type="caution">
    <text evidence="2">The sequence shown here is derived from an EMBL/GenBank/DDBJ whole genome shotgun (WGS) entry which is preliminary data.</text>
</comment>
<evidence type="ECO:0000313" key="3">
    <source>
        <dbReference type="Proteomes" id="UP000231279"/>
    </source>
</evidence>
<protein>
    <submittedName>
        <fullName evidence="2">Uncharacterized protein</fullName>
    </submittedName>
</protein>
<organism evidence="2 3">
    <name type="scientific">Handroanthus impetiginosus</name>
    <dbReference type="NCBI Taxonomy" id="429701"/>
    <lineage>
        <taxon>Eukaryota</taxon>
        <taxon>Viridiplantae</taxon>
        <taxon>Streptophyta</taxon>
        <taxon>Embryophyta</taxon>
        <taxon>Tracheophyta</taxon>
        <taxon>Spermatophyta</taxon>
        <taxon>Magnoliopsida</taxon>
        <taxon>eudicotyledons</taxon>
        <taxon>Gunneridae</taxon>
        <taxon>Pentapetalae</taxon>
        <taxon>asterids</taxon>
        <taxon>lamiids</taxon>
        <taxon>Lamiales</taxon>
        <taxon>Bignoniaceae</taxon>
        <taxon>Crescentiina</taxon>
        <taxon>Tabebuia alliance</taxon>
        <taxon>Handroanthus</taxon>
    </lineage>
</organism>
<sequence>MQTSKRNNSLSAIDLASAPQQSKDHPLPRRRSSISSPSGVVPIKLTLDNPSSALSSGDLELLPIKPPSHSYSSLKDLLPSITVNSLKPKLARSDICIRNRLVKQAAWAYLRPMSTALVSTDGNFFHRLWTRVASFIDFLWTNFIRAIDGSFLGIRIRSSTEHRYKMCFV</sequence>
<dbReference type="PANTHER" id="PTHR34569">
    <property type="entry name" value="EXPRESSED PROTEIN"/>
    <property type="match status" value="1"/>
</dbReference>
<reference evidence="3" key="1">
    <citation type="journal article" date="2018" name="Gigascience">
        <title>Genome assembly of the Pink Ipe (Handroanthus impetiginosus, Bignoniaceae), a highly valued, ecologically keystone Neotropical timber forest tree.</title>
        <authorList>
            <person name="Silva-Junior O.B."/>
            <person name="Grattapaglia D."/>
            <person name="Novaes E."/>
            <person name="Collevatti R.G."/>
        </authorList>
    </citation>
    <scope>NUCLEOTIDE SEQUENCE [LARGE SCALE GENOMIC DNA]</scope>
    <source>
        <strain evidence="3">cv. UFG-1</strain>
    </source>
</reference>
<evidence type="ECO:0000313" key="2">
    <source>
        <dbReference type="EMBL" id="PIN06586.1"/>
    </source>
</evidence>
<dbReference type="PANTHER" id="PTHR34569:SF12">
    <property type="entry name" value="TRANSMEMBRANE PROTEIN"/>
    <property type="match status" value="1"/>
</dbReference>
<dbReference type="STRING" id="429701.A0A2G9GMU1"/>
<dbReference type="OrthoDB" id="1700296at2759"/>
<feature type="compositionally biased region" description="Polar residues" evidence="1">
    <location>
        <begin position="1"/>
        <end position="11"/>
    </location>
</feature>
<dbReference type="Proteomes" id="UP000231279">
    <property type="component" value="Unassembled WGS sequence"/>
</dbReference>
<evidence type="ECO:0000256" key="1">
    <source>
        <dbReference type="SAM" id="MobiDB-lite"/>
    </source>
</evidence>
<keyword evidence="3" id="KW-1185">Reference proteome</keyword>
<dbReference type="AlphaFoldDB" id="A0A2G9GMU1"/>
<name>A0A2G9GMU1_9LAMI</name>